<accession>A0A2H1WV15</accession>
<reference evidence="1" key="1">
    <citation type="submission" date="2016-07" db="EMBL/GenBank/DDBJ databases">
        <authorList>
            <person name="Bretaudeau A."/>
        </authorList>
    </citation>
    <scope>NUCLEOTIDE SEQUENCE</scope>
    <source>
        <strain evidence="1">Rice</strain>
        <tissue evidence="1">Whole body</tissue>
    </source>
</reference>
<name>A0A2H1WV15_SPOFR</name>
<proteinExistence type="predicted"/>
<gene>
    <name evidence="1" type="ORF">SFRICE_013141</name>
</gene>
<evidence type="ECO:0000313" key="1">
    <source>
        <dbReference type="EMBL" id="SOQ56900.1"/>
    </source>
</evidence>
<sequence>MTVDEAKKNVRIVAIGIPLSLPTPMGDRQVVISRTYDQQNNTLPDLGIEPETFCLAVELVTNEAAKQFLTMIGHAPHELYAYMRRSLALEMDVIQNAILFNLPFLTDFLKQRGFSLIFNF</sequence>
<protein>
    <submittedName>
        <fullName evidence="1">SFRICE_013141</fullName>
    </submittedName>
</protein>
<organism evidence="1">
    <name type="scientific">Spodoptera frugiperda</name>
    <name type="common">Fall armyworm</name>
    <dbReference type="NCBI Taxonomy" id="7108"/>
    <lineage>
        <taxon>Eukaryota</taxon>
        <taxon>Metazoa</taxon>
        <taxon>Ecdysozoa</taxon>
        <taxon>Arthropoda</taxon>
        <taxon>Hexapoda</taxon>
        <taxon>Insecta</taxon>
        <taxon>Pterygota</taxon>
        <taxon>Neoptera</taxon>
        <taxon>Endopterygota</taxon>
        <taxon>Lepidoptera</taxon>
        <taxon>Glossata</taxon>
        <taxon>Ditrysia</taxon>
        <taxon>Noctuoidea</taxon>
        <taxon>Noctuidae</taxon>
        <taxon>Amphipyrinae</taxon>
        <taxon>Spodoptera</taxon>
    </lineage>
</organism>
<dbReference type="EMBL" id="ODYU01011269">
    <property type="protein sequence ID" value="SOQ56900.1"/>
    <property type="molecule type" value="Genomic_DNA"/>
</dbReference>
<dbReference type="AlphaFoldDB" id="A0A2H1WV15"/>